<evidence type="ECO:0000256" key="3">
    <source>
        <dbReference type="ARBA" id="ARBA00022737"/>
    </source>
</evidence>
<evidence type="ECO:0000256" key="1">
    <source>
        <dbReference type="ARBA" id="ARBA00004123"/>
    </source>
</evidence>
<dbReference type="Gene3D" id="3.30.160.60">
    <property type="entry name" value="Classic Zinc Finger"/>
    <property type="match status" value="4"/>
</dbReference>
<evidence type="ECO:0000256" key="4">
    <source>
        <dbReference type="ARBA" id="ARBA00022771"/>
    </source>
</evidence>
<feature type="domain" description="C2H2-type" evidence="8">
    <location>
        <begin position="74"/>
        <end position="101"/>
    </location>
</feature>
<dbReference type="PROSITE" id="PS00028">
    <property type="entry name" value="ZINC_FINGER_C2H2_1"/>
    <property type="match status" value="6"/>
</dbReference>
<dbReference type="GO" id="GO:0008270">
    <property type="term" value="F:zinc ion binding"/>
    <property type="evidence" value="ECO:0007669"/>
    <property type="project" value="UniProtKB-KW"/>
</dbReference>
<dbReference type="AlphaFoldDB" id="A0A226DH96"/>
<dbReference type="EMBL" id="LNIX01000018">
    <property type="protein sequence ID" value="OXA44925.1"/>
    <property type="molecule type" value="Genomic_DNA"/>
</dbReference>
<dbReference type="PROSITE" id="PS50157">
    <property type="entry name" value="ZINC_FINGER_C2H2_2"/>
    <property type="match status" value="5"/>
</dbReference>
<feature type="domain" description="C2H2-type" evidence="8">
    <location>
        <begin position="102"/>
        <end position="129"/>
    </location>
</feature>
<keyword evidence="6" id="KW-0539">Nucleus</keyword>
<accession>A0A226DH96</accession>
<dbReference type="SUPFAM" id="SSF57667">
    <property type="entry name" value="beta-beta-alpha zinc fingers"/>
    <property type="match status" value="2"/>
</dbReference>
<keyword evidence="5" id="KW-0862">Zinc</keyword>
<comment type="subcellular location">
    <subcellularLocation>
        <location evidence="1">Nucleus</location>
    </subcellularLocation>
</comment>
<dbReference type="GO" id="GO:0005634">
    <property type="term" value="C:nucleus"/>
    <property type="evidence" value="ECO:0007669"/>
    <property type="project" value="UniProtKB-SubCell"/>
</dbReference>
<keyword evidence="3" id="KW-0677">Repeat</keyword>
<proteinExistence type="predicted"/>
<keyword evidence="2" id="KW-0479">Metal-binding</keyword>
<dbReference type="SMART" id="SM00355">
    <property type="entry name" value="ZnF_C2H2"/>
    <property type="match status" value="7"/>
</dbReference>
<evidence type="ECO:0000256" key="2">
    <source>
        <dbReference type="ARBA" id="ARBA00022723"/>
    </source>
</evidence>
<dbReference type="Proteomes" id="UP000198287">
    <property type="component" value="Unassembled WGS sequence"/>
</dbReference>
<dbReference type="Pfam" id="PF00096">
    <property type="entry name" value="zf-C2H2"/>
    <property type="match status" value="4"/>
</dbReference>
<keyword evidence="4 7" id="KW-0863">Zinc-finger</keyword>
<dbReference type="OMA" id="TELEIHI"/>
<comment type="caution">
    <text evidence="9">The sequence shown here is derived from an EMBL/GenBank/DDBJ whole genome shotgun (WGS) entry which is preliminary data.</text>
</comment>
<reference evidence="9 10" key="1">
    <citation type="submission" date="2015-12" db="EMBL/GenBank/DDBJ databases">
        <title>The genome of Folsomia candida.</title>
        <authorList>
            <person name="Faddeeva A."/>
            <person name="Derks M.F."/>
            <person name="Anvar Y."/>
            <person name="Smit S."/>
            <person name="Van Straalen N."/>
            <person name="Roelofs D."/>
        </authorList>
    </citation>
    <scope>NUCLEOTIDE SEQUENCE [LARGE SCALE GENOMIC DNA]</scope>
    <source>
        <strain evidence="9 10">VU population</strain>
        <tissue evidence="9">Whole body</tissue>
    </source>
</reference>
<feature type="domain" description="C2H2-type" evidence="8">
    <location>
        <begin position="133"/>
        <end position="161"/>
    </location>
</feature>
<keyword evidence="10" id="KW-1185">Reference proteome</keyword>
<feature type="domain" description="C2H2-type" evidence="8">
    <location>
        <begin position="162"/>
        <end position="190"/>
    </location>
</feature>
<dbReference type="InterPro" id="IPR050888">
    <property type="entry name" value="ZnF_C2H2-type_TF"/>
</dbReference>
<dbReference type="PANTHER" id="PTHR24406">
    <property type="entry name" value="TRANSCRIPTIONAL REPRESSOR CTCFL-RELATED"/>
    <property type="match status" value="1"/>
</dbReference>
<gene>
    <name evidence="9" type="ORF">Fcan01_19883</name>
</gene>
<sequence>MRKQHSNRKRPSCDTCHRVMSSYYALRQHIDAFHNTKERPRLPCTFLGCEKTYQNRSSILHHARTEHSENPVRFPCTLCKKEFKTRTELEIHIPTHTTEKPYNCATCGRRFANRGYMKLHETTHLEKSARKVSKCHICTQIFFFTSGLQNHIRVVHENQKNYPCQVCDKRFSKPSELKFHVEARHATNKEPVHSCDKCEFRSHWKGNLSKHRLRHNPARHECYFCGKKFFVFHEFVHHF</sequence>
<name>A0A226DH96_FOLCA</name>
<dbReference type="FunFam" id="3.30.160.60:FF:000502">
    <property type="entry name" value="Zinc finger protein 710"/>
    <property type="match status" value="1"/>
</dbReference>
<evidence type="ECO:0000256" key="5">
    <source>
        <dbReference type="ARBA" id="ARBA00022833"/>
    </source>
</evidence>
<protein>
    <submittedName>
        <fullName evidence="9">Zinc finger protein 25</fullName>
    </submittedName>
</protein>
<organism evidence="9 10">
    <name type="scientific">Folsomia candida</name>
    <name type="common">Springtail</name>
    <dbReference type="NCBI Taxonomy" id="158441"/>
    <lineage>
        <taxon>Eukaryota</taxon>
        <taxon>Metazoa</taxon>
        <taxon>Ecdysozoa</taxon>
        <taxon>Arthropoda</taxon>
        <taxon>Hexapoda</taxon>
        <taxon>Collembola</taxon>
        <taxon>Entomobryomorpha</taxon>
        <taxon>Isotomoidea</taxon>
        <taxon>Isotomidae</taxon>
        <taxon>Proisotominae</taxon>
        <taxon>Folsomia</taxon>
    </lineage>
</organism>
<dbReference type="STRING" id="158441.A0A226DH96"/>
<dbReference type="OrthoDB" id="3437960at2759"/>
<evidence type="ECO:0000256" key="6">
    <source>
        <dbReference type="ARBA" id="ARBA00023242"/>
    </source>
</evidence>
<dbReference type="InterPro" id="IPR036236">
    <property type="entry name" value="Znf_C2H2_sf"/>
</dbReference>
<dbReference type="InterPro" id="IPR013087">
    <property type="entry name" value="Znf_C2H2_type"/>
</dbReference>
<evidence type="ECO:0000313" key="9">
    <source>
        <dbReference type="EMBL" id="OXA44925.1"/>
    </source>
</evidence>
<evidence type="ECO:0000259" key="8">
    <source>
        <dbReference type="PROSITE" id="PS50157"/>
    </source>
</evidence>
<evidence type="ECO:0000313" key="10">
    <source>
        <dbReference type="Proteomes" id="UP000198287"/>
    </source>
</evidence>
<evidence type="ECO:0000256" key="7">
    <source>
        <dbReference type="PROSITE-ProRule" id="PRU00042"/>
    </source>
</evidence>
<feature type="domain" description="C2H2-type" evidence="8">
    <location>
        <begin position="42"/>
        <end position="71"/>
    </location>
</feature>